<evidence type="ECO:0000313" key="3">
    <source>
        <dbReference type="RefSeq" id="XP_026760630.1"/>
    </source>
</evidence>
<accession>A0A6J3CB04</accession>
<name>A0A6J3CB04_GALME</name>
<organism evidence="1 4">
    <name type="scientific">Galleria mellonella</name>
    <name type="common">Greater wax moth</name>
    <dbReference type="NCBI Taxonomy" id="7137"/>
    <lineage>
        <taxon>Eukaryota</taxon>
        <taxon>Metazoa</taxon>
        <taxon>Ecdysozoa</taxon>
        <taxon>Arthropoda</taxon>
        <taxon>Hexapoda</taxon>
        <taxon>Insecta</taxon>
        <taxon>Pterygota</taxon>
        <taxon>Neoptera</taxon>
        <taxon>Endopterygota</taxon>
        <taxon>Lepidoptera</taxon>
        <taxon>Glossata</taxon>
        <taxon>Ditrysia</taxon>
        <taxon>Pyraloidea</taxon>
        <taxon>Pyralidae</taxon>
        <taxon>Galleriinae</taxon>
        <taxon>Galleria</taxon>
    </lineage>
</organism>
<dbReference type="GeneID" id="113519671"/>
<evidence type="ECO:0000313" key="4">
    <source>
        <dbReference type="RefSeq" id="XP_031768995.1"/>
    </source>
</evidence>
<dbReference type="RefSeq" id="XP_031768995.1">
    <property type="nucleotide sequence ID" value="XM_031913135.1"/>
</dbReference>
<reference evidence="2 3" key="1">
    <citation type="submission" date="2025-04" db="UniProtKB">
        <authorList>
            <consortium name="RefSeq"/>
        </authorList>
    </citation>
    <scope>IDENTIFICATION</scope>
    <source>
        <tissue evidence="2 3">Whole adult</tissue>
    </source>
</reference>
<protein>
    <submittedName>
        <fullName evidence="2 3">Uncharacterized protein LOC113519671</fullName>
    </submittedName>
</protein>
<sequence>MTRRDDESANISTKSFFRAIESVNKVGYMDGASQGQIATFQPSFNIGYEQGLNFGLHLGFKEANLRIQDQQFHLQELTDSRRINCQICLNNVTMKENIVNLCNTQKEKNDEIISLYKQM</sequence>
<gene>
    <name evidence="2 3 4" type="primary">LOC113519671</name>
</gene>
<dbReference type="Proteomes" id="UP001652740">
    <property type="component" value="Unplaced"/>
</dbReference>
<dbReference type="RefSeq" id="XP_026760629.1">
    <property type="nucleotide sequence ID" value="XM_026904828.2"/>
</dbReference>
<evidence type="ECO:0000313" key="2">
    <source>
        <dbReference type="RefSeq" id="XP_026760629.1"/>
    </source>
</evidence>
<dbReference type="RefSeq" id="XP_026760630.1">
    <property type="nucleotide sequence ID" value="XM_026904829.2"/>
</dbReference>
<dbReference type="AlphaFoldDB" id="A0A6J3CB04"/>
<proteinExistence type="predicted"/>
<dbReference type="KEGG" id="gmw:113519671"/>
<dbReference type="OrthoDB" id="20086at2759"/>
<keyword evidence="1" id="KW-1185">Reference proteome</keyword>
<evidence type="ECO:0000313" key="1">
    <source>
        <dbReference type="Proteomes" id="UP001652740"/>
    </source>
</evidence>